<sequence length="97" mass="10926">MVCLNSILAALLFLVMLLYRIEGRVLWAGHLLGFLLKNPSKFLNLLWSCVTQVYSLKRRVISGVALVLMDLIMGLGGQSLSNILKQRGFLMVTKFEQ</sequence>
<dbReference type="EMBL" id="CM017633">
    <property type="protein sequence ID" value="TYH45251.1"/>
    <property type="molecule type" value="Genomic_DNA"/>
</dbReference>
<feature type="transmembrane region" description="Helical" evidence="1">
    <location>
        <begin position="60"/>
        <end position="84"/>
    </location>
</feature>
<protein>
    <submittedName>
        <fullName evidence="2">Uncharacterized protein</fullName>
    </submittedName>
</protein>
<evidence type="ECO:0000313" key="2">
    <source>
        <dbReference type="EMBL" id="TYH45251.1"/>
    </source>
</evidence>
<reference evidence="2 3" key="1">
    <citation type="submission" date="2019-07" db="EMBL/GenBank/DDBJ databases">
        <title>WGS assembly of Gossypium tomentosum.</title>
        <authorList>
            <person name="Chen Z.J."/>
            <person name="Sreedasyam A."/>
            <person name="Ando A."/>
            <person name="Song Q."/>
            <person name="De L."/>
            <person name="Hulse-Kemp A."/>
            <person name="Ding M."/>
            <person name="Ye W."/>
            <person name="Kirkbride R."/>
            <person name="Jenkins J."/>
            <person name="Plott C."/>
            <person name="Lovell J."/>
            <person name="Lin Y.-M."/>
            <person name="Vaughn R."/>
            <person name="Liu B."/>
            <person name="Li W."/>
            <person name="Simpson S."/>
            <person name="Scheffler B."/>
            <person name="Saski C."/>
            <person name="Grover C."/>
            <person name="Hu G."/>
            <person name="Conover J."/>
            <person name="Carlson J."/>
            <person name="Shu S."/>
            <person name="Boston L."/>
            <person name="Williams M."/>
            <person name="Peterson D."/>
            <person name="Mcgee K."/>
            <person name="Jones D."/>
            <person name="Wendel J."/>
            <person name="Stelly D."/>
            <person name="Grimwood J."/>
            <person name="Schmutz J."/>
        </authorList>
    </citation>
    <scope>NUCLEOTIDE SEQUENCE [LARGE SCALE GENOMIC DNA]</scope>
    <source>
        <strain evidence="2">7179.01</strain>
    </source>
</reference>
<accession>A0A5D2IRK5</accession>
<keyword evidence="1" id="KW-0812">Transmembrane</keyword>
<keyword evidence="1" id="KW-0472">Membrane</keyword>
<keyword evidence="1" id="KW-1133">Transmembrane helix</keyword>
<evidence type="ECO:0000256" key="1">
    <source>
        <dbReference type="SAM" id="Phobius"/>
    </source>
</evidence>
<gene>
    <name evidence="2" type="ORF">ES332_D11G252300v1</name>
</gene>
<name>A0A5D2IRK5_GOSTO</name>
<evidence type="ECO:0000313" key="3">
    <source>
        <dbReference type="Proteomes" id="UP000322667"/>
    </source>
</evidence>
<dbReference type="Proteomes" id="UP000322667">
    <property type="component" value="Chromosome D11"/>
</dbReference>
<proteinExistence type="predicted"/>
<dbReference type="AlphaFoldDB" id="A0A5D2IRK5"/>
<organism evidence="2 3">
    <name type="scientific">Gossypium tomentosum</name>
    <name type="common">Hawaiian cotton</name>
    <name type="synonym">Gossypium sandvicense</name>
    <dbReference type="NCBI Taxonomy" id="34277"/>
    <lineage>
        <taxon>Eukaryota</taxon>
        <taxon>Viridiplantae</taxon>
        <taxon>Streptophyta</taxon>
        <taxon>Embryophyta</taxon>
        <taxon>Tracheophyta</taxon>
        <taxon>Spermatophyta</taxon>
        <taxon>Magnoliopsida</taxon>
        <taxon>eudicotyledons</taxon>
        <taxon>Gunneridae</taxon>
        <taxon>Pentapetalae</taxon>
        <taxon>rosids</taxon>
        <taxon>malvids</taxon>
        <taxon>Malvales</taxon>
        <taxon>Malvaceae</taxon>
        <taxon>Malvoideae</taxon>
        <taxon>Gossypium</taxon>
    </lineage>
</organism>
<keyword evidence="3" id="KW-1185">Reference proteome</keyword>